<evidence type="ECO:0000313" key="1">
    <source>
        <dbReference type="EMBL" id="MDW2798345.1"/>
    </source>
</evidence>
<keyword evidence="2" id="KW-1185">Reference proteome</keyword>
<dbReference type="EMBL" id="JAWONS010000186">
    <property type="protein sequence ID" value="MDW2798345.1"/>
    <property type="molecule type" value="Genomic_DNA"/>
</dbReference>
<sequence>MMKYFGEGLSEEHKALNQIIRKKQRTEEAKKIFLDIHKQLHLWNIKEREENEADR</sequence>
<comment type="caution">
    <text evidence="1">The sequence shown here is derived from an EMBL/GenBank/DDBJ whole genome shotgun (WGS) entry which is preliminary data.</text>
</comment>
<gene>
    <name evidence="1" type="ORF">RZO55_12245</name>
</gene>
<protein>
    <submittedName>
        <fullName evidence="1">Uncharacterized protein</fullName>
    </submittedName>
</protein>
<dbReference type="Proteomes" id="UP001276854">
    <property type="component" value="Unassembled WGS sequence"/>
</dbReference>
<name>A0ABU4GMV1_9CLOT</name>
<organism evidence="1 2">
    <name type="scientific">Clostridium boliviensis</name>
    <dbReference type="NCBI Taxonomy" id="318465"/>
    <lineage>
        <taxon>Bacteria</taxon>
        <taxon>Bacillati</taxon>
        <taxon>Bacillota</taxon>
        <taxon>Clostridia</taxon>
        <taxon>Eubacteriales</taxon>
        <taxon>Clostridiaceae</taxon>
        <taxon>Clostridium</taxon>
    </lineage>
</organism>
<dbReference type="RefSeq" id="WP_318064585.1">
    <property type="nucleotide sequence ID" value="NZ_JAWONS010000186.1"/>
</dbReference>
<reference evidence="1 2" key="1">
    <citation type="submission" date="2023-10" db="EMBL/GenBank/DDBJ databases">
        <title>A novel Glycoside Hydrolase 43-Like Enzyme from Clostrdium boliviensis is an Endo-xylanase, and a Candidate for Xylooligosaccharides Production from Different Xylan Substrates.</title>
        <authorList>
            <person name="Alvarez M.T."/>
            <person name="Rocabado-Villegas L.R."/>
            <person name="Salas-Veizaga D.M."/>
            <person name="Linares-Pasten J.A."/>
            <person name="Gudmundsdottir E.E."/>
            <person name="Hreggvidsson G.O."/>
            <person name="Adlercreutz P."/>
            <person name="Nordberg Karlsson E."/>
        </authorList>
    </citation>
    <scope>NUCLEOTIDE SEQUENCE [LARGE SCALE GENOMIC DNA]</scope>
    <source>
        <strain evidence="1 2">E-1</strain>
    </source>
</reference>
<proteinExistence type="predicted"/>
<evidence type="ECO:0000313" key="2">
    <source>
        <dbReference type="Proteomes" id="UP001276854"/>
    </source>
</evidence>
<accession>A0ABU4GMV1</accession>